<dbReference type="EMBL" id="JH597954">
    <property type="status" value="NOT_ANNOTATED_CDS"/>
    <property type="molecule type" value="Genomic_DNA"/>
</dbReference>
<name>M4BUV7_HYAAE</name>
<organism evidence="1 2">
    <name type="scientific">Hyaloperonospora arabidopsidis (strain Emoy2)</name>
    <name type="common">Downy mildew agent</name>
    <name type="synonym">Peronospora arabidopsidis</name>
    <dbReference type="NCBI Taxonomy" id="559515"/>
    <lineage>
        <taxon>Eukaryota</taxon>
        <taxon>Sar</taxon>
        <taxon>Stramenopiles</taxon>
        <taxon>Oomycota</taxon>
        <taxon>Peronosporomycetes</taxon>
        <taxon>Peronosporales</taxon>
        <taxon>Peronosporaceae</taxon>
        <taxon>Hyaloperonospora</taxon>
    </lineage>
</organism>
<accession>M4BUV7</accession>
<reference evidence="2" key="1">
    <citation type="journal article" date="2010" name="Science">
        <title>Signatures of adaptation to obligate biotrophy in the Hyaloperonospora arabidopsidis genome.</title>
        <authorList>
            <person name="Baxter L."/>
            <person name="Tripathy S."/>
            <person name="Ishaque N."/>
            <person name="Boot N."/>
            <person name="Cabral A."/>
            <person name="Kemen E."/>
            <person name="Thines M."/>
            <person name="Ah-Fong A."/>
            <person name="Anderson R."/>
            <person name="Badejoko W."/>
            <person name="Bittner-Eddy P."/>
            <person name="Boore J.L."/>
            <person name="Chibucos M.C."/>
            <person name="Coates M."/>
            <person name="Dehal P."/>
            <person name="Delehaunty K."/>
            <person name="Dong S."/>
            <person name="Downton P."/>
            <person name="Dumas B."/>
            <person name="Fabro G."/>
            <person name="Fronick C."/>
            <person name="Fuerstenberg S.I."/>
            <person name="Fulton L."/>
            <person name="Gaulin E."/>
            <person name="Govers F."/>
            <person name="Hughes L."/>
            <person name="Humphray S."/>
            <person name="Jiang R.H."/>
            <person name="Judelson H."/>
            <person name="Kamoun S."/>
            <person name="Kyung K."/>
            <person name="Meijer H."/>
            <person name="Minx P."/>
            <person name="Morris P."/>
            <person name="Nelson J."/>
            <person name="Phuntumart V."/>
            <person name="Qutob D."/>
            <person name="Rehmany A."/>
            <person name="Rougon-Cardoso A."/>
            <person name="Ryden P."/>
            <person name="Torto-Alalibo T."/>
            <person name="Studholme D."/>
            <person name="Wang Y."/>
            <person name="Win J."/>
            <person name="Wood J."/>
            <person name="Clifton S.W."/>
            <person name="Rogers J."/>
            <person name="Van den Ackerveken G."/>
            <person name="Jones J.D."/>
            <person name="McDowell J.M."/>
            <person name="Beynon J."/>
            <person name="Tyler B.M."/>
        </authorList>
    </citation>
    <scope>NUCLEOTIDE SEQUENCE [LARGE SCALE GENOMIC DNA]</scope>
    <source>
        <strain evidence="2">Emoy2</strain>
    </source>
</reference>
<evidence type="ECO:0000313" key="1">
    <source>
        <dbReference type="EnsemblProtists" id="HpaP810297"/>
    </source>
</evidence>
<reference evidence="1" key="2">
    <citation type="submission" date="2015-06" db="UniProtKB">
        <authorList>
            <consortium name="EnsemblProtists"/>
        </authorList>
    </citation>
    <scope>IDENTIFICATION</scope>
    <source>
        <strain evidence="1">Emoy2</strain>
    </source>
</reference>
<protein>
    <submittedName>
        <fullName evidence="1">Uncharacterized protein</fullName>
    </submittedName>
</protein>
<keyword evidence="2" id="KW-1185">Reference proteome</keyword>
<sequence>MTRVFGKRLDTRRSHQPSVRTRKCALRSMLPLHCRSVLQLLSTMRSAYKLRRTLMCCCILP</sequence>
<dbReference type="EnsemblProtists" id="HpaT810297">
    <property type="protein sequence ID" value="HpaP810297"/>
    <property type="gene ID" value="HpaG810297"/>
</dbReference>
<dbReference type="InParanoid" id="M4BUV7"/>
<dbReference type="VEuPathDB" id="FungiDB:HpaG810297"/>
<evidence type="ECO:0000313" key="2">
    <source>
        <dbReference type="Proteomes" id="UP000011713"/>
    </source>
</evidence>
<dbReference type="Proteomes" id="UP000011713">
    <property type="component" value="Unassembled WGS sequence"/>
</dbReference>
<proteinExistence type="predicted"/>
<dbReference type="AlphaFoldDB" id="M4BUV7"/>
<dbReference type="HOGENOM" id="CLU_2927480_0_0_1"/>